<feature type="domain" description="MacB-like periplasmic core" evidence="9">
    <location>
        <begin position="479"/>
        <end position="668"/>
    </location>
</feature>
<dbReference type="InterPro" id="IPR050250">
    <property type="entry name" value="Macrolide_Exporter_MacB"/>
</dbReference>
<reference evidence="10 11" key="1">
    <citation type="submission" date="2019-02" db="EMBL/GenBank/DDBJ databases">
        <authorList>
            <consortium name="Pathogen Informatics"/>
        </authorList>
    </citation>
    <scope>NUCLEOTIDE SEQUENCE [LARGE SCALE GENOMIC DNA]</scope>
    <source>
        <strain evidence="10 11">078GUE027</strain>
    </source>
</reference>
<feature type="transmembrane region" description="Helical" evidence="7">
    <location>
        <begin position="472"/>
        <end position="496"/>
    </location>
</feature>
<evidence type="ECO:0000256" key="2">
    <source>
        <dbReference type="ARBA" id="ARBA00022475"/>
    </source>
</evidence>
<evidence type="ECO:0000313" key="10">
    <source>
        <dbReference type="EMBL" id="VFD52752.1"/>
    </source>
</evidence>
<dbReference type="InterPro" id="IPR003838">
    <property type="entry name" value="ABC3_permease_C"/>
</dbReference>
<evidence type="ECO:0000256" key="3">
    <source>
        <dbReference type="ARBA" id="ARBA00022692"/>
    </source>
</evidence>
<evidence type="ECO:0000259" key="9">
    <source>
        <dbReference type="Pfam" id="PF12704"/>
    </source>
</evidence>
<dbReference type="GO" id="GO:0022857">
    <property type="term" value="F:transmembrane transporter activity"/>
    <property type="evidence" value="ECO:0007669"/>
    <property type="project" value="TreeGrafter"/>
</dbReference>
<evidence type="ECO:0000256" key="6">
    <source>
        <dbReference type="ARBA" id="ARBA00038076"/>
    </source>
</evidence>
<evidence type="ECO:0000256" key="1">
    <source>
        <dbReference type="ARBA" id="ARBA00004651"/>
    </source>
</evidence>
<feature type="domain" description="ABC3 transporter permease C-terminal" evidence="8">
    <location>
        <begin position="703"/>
        <end position="816"/>
    </location>
</feature>
<dbReference type="Pfam" id="PF12704">
    <property type="entry name" value="MacB_PCD"/>
    <property type="match status" value="1"/>
</dbReference>
<dbReference type="PANTHER" id="PTHR30572">
    <property type="entry name" value="MEMBRANE COMPONENT OF TRANSPORTER-RELATED"/>
    <property type="match status" value="1"/>
</dbReference>
<comment type="subcellular location">
    <subcellularLocation>
        <location evidence="1">Cell membrane</location>
        <topology evidence="1">Multi-pass membrane protein</topology>
    </subcellularLocation>
</comment>
<keyword evidence="4 7" id="KW-1133">Transmembrane helix</keyword>
<keyword evidence="5 7" id="KW-0472">Membrane</keyword>
<evidence type="ECO:0000313" key="11">
    <source>
        <dbReference type="Proteomes" id="UP000346772"/>
    </source>
</evidence>
<comment type="caution">
    <text evidence="10">The sequence shown here is derived from an EMBL/GenBank/DDBJ whole genome shotgun (WGS) entry which is preliminary data.</text>
</comment>
<gene>
    <name evidence="10" type="ORF">SAMEA1710456_00197</name>
</gene>
<keyword evidence="2" id="KW-1003">Cell membrane</keyword>
<feature type="transmembrane region" description="Helical" evidence="7">
    <location>
        <begin position="754"/>
        <end position="776"/>
    </location>
</feature>
<sequence>MKIILKYIFTNIKERKIRTAVMLLSIVLSTVLLFVSFSIGLSYESAQRKMAKGMSGTATISVQSKNPDILTNLEDIPDLNAIKSKVGVLESSAIYNKGGYYEEFSLIAADLSQLNKINKPRLENGDSITDFSGDKIILPNRFTSKYKIKKGDSITLQIYGKSYTFQVSDIASYDTVFLRHTRGVNALLPKETLSKIINKGSGYTRVLIESEEEMTENLVNKLSEELSTEKYTVSNTINETKIISDARQKIMPFFLISFFALTLSIFIIYSSYKVITLERLPFIGTFRSIGANEKTVTHILMLESILYGSIGGLIAIPIGVVVLNLMLHGLGNSLEQGISIPTVISPIGVIISVIVAIIVSLFSAYIPVKKASHLPIKNIVLGTVEEKNVSNRSILFIGSIMFILSVLLPRISPENTLYLAGGFSLLGLIVATIVLIPLITDIMSIVFEFVYKNILGNEGKLAARNMKNNKNIIQNITLLFISISAVIAISVVGNFVKTYITDVFRDAELQGFADGKMNEEFIEDVRHMDGIKNILPLYVMNNEISGNGVTLSRLEGTDNIELYNSMFAINYTNFEIKKQVTEAFKDKRSVILNEDTLKKVGLSIGDTITLSKDKYDFSYKIVGSFKSRANDVEAVIPSHYAVNDFDKTNYGFLVYTAVNPDAVMIQIRDLFGDTYNWSRTVEEFYNDSLNTISSFLSPMNKMTYFIFLLATVGIINNLLINYIQKRRSIAMYKSIGLSNKQNIKVTLIEGFTSGLLGAVIGIVISILEIQTIFIVAGPKISMKPDLDFKTFIIVGLLGIIVTLIGSIVPIIKGKKMKLIEEIKFE</sequence>
<keyword evidence="3 7" id="KW-0812">Transmembrane</keyword>
<dbReference type="InterPro" id="IPR025857">
    <property type="entry name" value="MacB_PCD"/>
</dbReference>
<dbReference type="PANTHER" id="PTHR30572:SF4">
    <property type="entry name" value="ABC TRANSPORTER PERMEASE YTRF"/>
    <property type="match status" value="1"/>
</dbReference>
<dbReference type="Proteomes" id="UP000346772">
    <property type="component" value="Unassembled WGS sequence"/>
</dbReference>
<accession>A0AAX3GVB6</accession>
<feature type="transmembrane region" description="Helical" evidence="7">
    <location>
        <begin position="347"/>
        <end position="368"/>
    </location>
</feature>
<feature type="domain" description="ABC3 transporter permease C-terminal" evidence="8">
    <location>
        <begin position="255"/>
        <end position="375"/>
    </location>
</feature>
<evidence type="ECO:0000256" key="7">
    <source>
        <dbReference type="SAM" id="Phobius"/>
    </source>
</evidence>
<feature type="transmembrane region" description="Helical" evidence="7">
    <location>
        <begin position="702"/>
        <end position="723"/>
    </location>
</feature>
<dbReference type="EMBL" id="CAADAT010000001">
    <property type="protein sequence ID" value="VFD52752.1"/>
    <property type="molecule type" value="Genomic_DNA"/>
</dbReference>
<comment type="similarity">
    <text evidence="6">Belongs to the ABC-4 integral membrane protein family.</text>
</comment>
<dbReference type="GO" id="GO:0005886">
    <property type="term" value="C:plasma membrane"/>
    <property type="evidence" value="ECO:0007669"/>
    <property type="project" value="UniProtKB-SubCell"/>
</dbReference>
<dbReference type="AlphaFoldDB" id="A0AAX3GVB6"/>
<feature type="transmembrane region" description="Helical" evidence="7">
    <location>
        <begin position="250"/>
        <end position="269"/>
    </location>
</feature>
<feature type="transmembrane region" description="Helical" evidence="7">
    <location>
        <begin position="304"/>
        <end position="327"/>
    </location>
</feature>
<feature type="transmembrane region" description="Helical" evidence="7">
    <location>
        <begin position="423"/>
        <end position="451"/>
    </location>
</feature>
<dbReference type="Pfam" id="PF02687">
    <property type="entry name" value="FtsX"/>
    <property type="match status" value="2"/>
</dbReference>
<proteinExistence type="inferred from homology"/>
<evidence type="ECO:0000256" key="4">
    <source>
        <dbReference type="ARBA" id="ARBA00022989"/>
    </source>
</evidence>
<feature type="transmembrane region" description="Helical" evidence="7">
    <location>
        <begin position="788"/>
        <end position="811"/>
    </location>
</feature>
<dbReference type="RefSeq" id="WP_003424092.1">
    <property type="nucleotide sequence ID" value="NZ_BEHB01000005.1"/>
</dbReference>
<organism evidence="10 11">
    <name type="scientific">Clostridioides difficile</name>
    <name type="common">Peptoclostridium difficile</name>
    <dbReference type="NCBI Taxonomy" id="1496"/>
    <lineage>
        <taxon>Bacteria</taxon>
        <taxon>Bacillati</taxon>
        <taxon>Bacillota</taxon>
        <taxon>Clostridia</taxon>
        <taxon>Peptostreptococcales</taxon>
        <taxon>Peptostreptococcaceae</taxon>
        <taxon>Clostridioides</taxon>
    </lineage>
</organism>
<feature type="transmembrane region" description="Helical" evidence="7">
    <location>
        <begin position="21"/>
        <end position="43"/>
    </location>
</feature>
<name>A0AAX3GVB6_CLODI</name>
<evidence type="ECO:0000259" key="8">
    <source>
        <dbReference type="Pfam" id="PF02687"/>
    </source>
</evidence>
<evidence type="ECO:0000256" key="5">
    <source>
        <dbReference type="ARBA" id="ARBA00023136"/>
    </source>
</evidence>
<feature type="transmembrane region" description="Helical" evidence="7">
    <location>
        <begin position="389"/>
        <end position="411"/>
    </location>
</feature>
<protein>
    <submittedName>
        <fullName evidence="10">ABC transporter permease</fullName>
    </submittedName>
</protein>